<dbReference type="PANTHER" id="PTHR43742:SF9">
    <property type="entry name" value="TETRATHIONATE REDUCTASE SUBUNIT A"/>
    <property type="match status" value="1"/>
</dbReference>
<dbReference type="Gene3D" id="2.40.40.20">
    <property type="match status" value="1"/>
</dbReference>
<evidence type="ECO:0000256" key="1">
    <source>
        <dbReference type="ARBA" id="ARBA00001942"/>
    </source>
</evidence>
<evidence type="ECO:0000256" key="3">
    <source>
        <dbReference type="ARBA" id="ARBA00022485"/>
    </source>
</evidence>
<dbReference type="GO" id="GO:0051539">
    <property type="term" value="F:4 iron, 4 sulfur cluster binding"/>
    <property type="evidence" value="ECO:0007669"/>
    <property type="project" value="UniProtKB-KW"/>
</dbReference>
<dbReference type="RefSeq" id="WP_197547837.1">
    <property type="nucleotide sequence ID" value="NZ_CP063164.1"/>
</dbReference>
<keyword evidence="12" id="KW-1185">Reference proteome</keyword>
<dbReference type="PROSITE" id="PS00490">
    <property type="entry name" value="MOLYBDOPTERIN_PROK_2"/>
    <property type="match status" value="1"/>
</dbReference>
<keyword evidence="8" id="KW-0408">Iron</keyword>
<protein>
    <submittedName>
        <fullName evidence="11">Molybdopterin-dependent oxidoreductase</fullName>
    </submittedName>
</protein>
<dbReference type="InterPro" id="IPR006657">
    <property type="entry name" value="MoPterin_dinucl-bd_dom"/>
</dbReference>
<keyword evidence="9" id="KW-0411">Iron-sulfur</keyword>
<gene>
    <name evidence="11" type="ORF">IMZ28_06785</name>
</gene>
<evidence type="ECO:0000256" key="2">
    <source>
        <dbReference type="ARBA" id="ARBA00010312"/>
    </source>
</evidence>
<evidence type="ECO:0000256" key="7">
    <source>
        <dbReference type="ARBA" id="ARBA00023002"/>
    </source>
</evidence>
<comment type="similarity">
    <text evidence="2">Belongs to the prokaryotic molybdopterin-containing oxidoreductase family.</text>
</comment>
<evidence type="ECO:0000256" key="9">
    <source>
        <dbReference type="ARBA" id="ARBA00023014"/>
    </source>
</evidence>
<dbReference type="PROSITE" id="PS51318">
    <property type="entry name" value="TAT"/>
    <property type="match status" value="1"/>
</dbReference>
<dbReference type="CDD" id="cd02755">
    <property type="entry name" value="MopB_Thiosulfate-R-like"/>
    <property type="match status" value="1"/>
</dbReference>
<dbReference type="InterPro" id="IPR009010">
    <property type="entry name" value="Asp_de-COase-like_dom_sf"/>
</dbReference>
<evidence type="ECO:0000256" key="4">
    <source>
        <dbReference type="ARBA" id="ARBA00022505"/>
    </source>
</evidence>
<organism evidence="11 12">
    <name type="scientific">Sulfurovum indicum</name>
    <dbReference type="NCBI Taxonomy" id="2779528"/>
    <lineage>
        <taxon>Bacteria</taxon>
        <taxon>Pseudomonadati</taxon>
        <taxon>Campylobacterota</taxon>
        <taxon>Epsilonproteobacteria</taxon>
        <taxon>Campylobacterales</taxon>
        <taxon>Sulfurovaceae</taxon>
        <taxon>Sulfurovum</taxon>
    </lineage>
</organism>
<proteinExistence type="inferred from homology"/>
<dbReference type="PROSITE" id="PS51669">
    <property type="entry name" value="4FE4S_MOW_BIS_MGD"/>
    <property type="match status" value="1"/>
</dbReference>
<dbReference type="InterPro" id="IPR050612">
    <property type="entry name" value="Prok_Mopterin_Oxidored"/>
</dbReference>
<dbReference type="Pfam" id="PF04879">
    <property type="entry name" value="Molybdop_Fe4S4"/>
    <property type="match status" value="1"/>
</dbReference>
<dbReference type="GO" id="GO:0046872">
    <property type="term" value="F:metal ion binding"/>
    <property type="evidence" value="ECO:0007669"/>
    <property type="project" value="UniProtKB-KW"/>
</dbReference>
<dbReference type="Gene3D" id="3.30.2070.10">
    <property type="entry name" value="Formate dehydrogenase/DMSO reductase"/>
    <property type="match status" value="1"/>
</dbReference>
<dbReference type="Gene3D" id="3.40.50.740">
    <property type="match status" value="1"/>
</dbReference>
<evidence type="ECO:0000259" key="10">
    <source>
        <dbReference type="PROSITE" id="PS51669"/>
    </source>
</evidence>
<keyword evidence="5" id="KW-0479">Metal-binding</keyword>
<keyword evidence="6" id="KW-0732">Signal</keyword>
<dbReference type="Pfam" id="PF01568">
    <property type="entry name" value="Molydop_binding"/>
    <property type="match status" value="1"/>
</dbReference>
<dbReference type="AlphaFoldDB" id="A0A7M1S1R0"/>
<evidence type="ECO:0000313" key="11">
    <source>
        <dbReference type="EMBL" id="QOR61164.1"/>
    </source>
</evidence>
<reference evidence="11 12" key="1">
    <citation type="submission" date="2020-10" db="EMBL/GenBank/DDBJ databases">
        <title>The genome of sulfurovum sp.</title>
        <authorList>
            <person name="Xie S."/>
            <person name="Shao Z."/>
            <person name="Jiang L."/>
        </authorList>
    </citation>
    <scope>NUCLEOTIDE SEQUENCE [LARGE SCALE GENOMIC DNA]</scope>
    <source>
        <strain evidence="11 12">ST-419</strain>
    </source>
</reference>
<evidence type="ECO:0000256" key="8">
    <source>
        <dbReference type="ARBA" id="ARBA00023004"/>
    </source>
</evidence>
<dbReference type="GO" id="GO:0016491">
    <property type="term" value="F:oxidoreductase activity"/>
    <property type="evidence" value="ECO:0007669"/>
    <property type="project" value="UniProtKB-KW"/>
</dbReference>
<dbReference type="CDD" id="cd02778">
    <property type="entry name" value="MopB_CT_Thiosulfate-R-like"/>
    <property type="match status" value="1"/>
</dbReference>
<dbReference type="Gene3D" id="2.20.25.90">
    <property type="entry name" value="ADC-like domains"/>
    <property type="match status" value="1"/>
</dbReference>
<accession>A0A7M1S1R0</accession>
<name>A0A7M1S1R0_9BACT</name>
<dbReference type="InterPro" id="IPR006655">
    <property type="entry name" value="Mopterin_OxRdtase_prok_CS"/>
</dbReference>
<dbReference type="InterPro" id="IPR006311">
    <property type="entry name" value="TAT_signal"/>
</dbReference>
<dbReference type="Gene3D" id="3.40.228.10">
    <property type="entry name" value="Dimethylsulfoxide Reductase, domain 2"/>
    <property type="match status" value="1"/>
</dbReference>
<dbReference type="SUPFAM" id="SSF50692">
    <property type="entry name" value="ADC-like"/>
    <property type="match status" value="1"/>
</dbReference>
<dbReference type="InterPro" id="IPR006656">
    <property type="entry name" value="Mopterin_OxRdtase"/>
</dbReference>
<dbReference type="EMBL" id="CP063164">
    <property type="protein sequence ID" value="QOR61164.1"/>
    <property type="molecule type" value="Genomic_DNA"/>
</dbReference>
<dbReference type="KEGG" id="sinu:IMZ28_06785"/>
<feature type="domain" description="4Fe-4S Mo/W bis-MGD-type" evidence="10">
    <location>
        <begin position="53"/>
        <end position="109"/>
    </location>
</feature>
<evidence type="ECO:0000256" key="6">
    <source>
        <dbReference type="ARBA" id="ARBA00022729"/>
    </source>
</evidence>
<sequence length="820" mass="92093">MQIEMSRRKFLQGTVAMSIVGGSAVSATNLLAKDDKVEKKLTFTTKTGEAKELKLVPTLCEMCVNKCAAIARMEDGVVTKLDPNPMFPKSKNMLCPRGNAGIQALYDPDRLKYPLVRIGEKGDGKYKRVTWDEAYEAILNGTDRFKGLAAILEEEEDNRSTIGYCAGEGMAEHTYKVFMQDKLGSSNFVNHASICLQTTVSGYALTIGGYGQADLENANYVIMAGANRAEAIVTPDTMDLFKRTKGRGAKLIVVDPRFTNTASHADKWLPIEVGTDLAFVLALTYVAIEENIYNKKFVELNFNGFEEYKEHILTSKYTPEWAEKITGIRASDIRQVARDFMAAAPRAIYYQGRRTAWSKQDFQLRRAQAIFSAMGGGIDREGGIIFGKKLPLGKHNINTPMYDNAQERIDKKAAAIIGGSGSWIGWRNTILEEKAAYPVRSMFVYKQNPMLSIPNTAKTKQLFEKMDLVVVIDTMPSDTAMMADVILPECTYLEREDPVKSFGSAQPAIALRQKVIDPMYDTKPVIEIIRGLAEKVSRPLFEITKKFDSEVQDAIKERGEESVYKEDGFDLADAFRHSQEEINKHMVVEKYGEEAYKTLLKEGVYYPNMDKFWKQISNNEFQWYPKKERFYSVVEGEFKSDVFHDTCVDEKEIAVLKKEFKTPSGKVECVLPNLAKRGVSPMPSWDDTQFTQIPEGKFKFITGRHAQFTQNSSSNNVMLLELMPENYLWINKRVAESKGIKFGDNVEVKSKVGQITIKAYPTEKIGPNNLFFIHGFGADSDGLTFAKGNGAADNHIIEDIIEPVFGSAAMHETIVEVRKV</sequence>
<dbReference type="SMART" id="SM00926">
    <property type="entry name" value="Molybdop_Fe4S4"/>
    <property type="match status" value="1"/>
</dbReference>
<evidence type="ECO:0000256" key="5">
    <source>
        <dbReference type="ARBA" id="ARBA00022723"/>
    </source>
</evidence>
<evidence type="ECO:0000313" key="12">
    <source>
        <dbReference type="Proteomes" id="UP000595074"/>
    </source>
</evidence>
<dbReference type="Pfam" id="PF00384">
    <property type="entry name" value="Molybdopterin"/>
    <property type="match status" value="1"/>
</dbReference>
<dbReference type="SUPFAM" id="SSF53706">
    <property type="entry name" value="Formate dehydrogenase/DMSO reductase, domains 1-3"/>
    <property type="match status" value="1"/>
</dbReference>
<comment type="cofactor">
    <cofactor evidence="1">
        <name>Mo-bis(molybdopterin guanine dinucleotide)</name>
        <dbReference type="ChEBI" id="CHEBI:60539"/>
    </cofactor>
</comment>
<dbReference type="GO" id="GO:0043546">
    <property type="term" value="F:molybdopterin cofactor binding"/>
    <property type="evidence" value="ECO:0007669"/>
    <property type="project" value="InterPro"/>
</dbReference>
<keyword evidence="4" id="KW-0500">Molybdenum</keyword>
<dbReference type="Proteomes" id="UP000595074">
    <property type="component" value="Chromosome"/>
</dbReference>
<keyword evidence="3" id="KW-0004">4Fe-4S</keyword>
<keyword evidence="7" id="KW-0560">Oxidoreductase</keyword>
<dbReference type="PANTHER" id="PTHR43742">
    <property type="entry name" value="TRIMETHYLAMINE-N-OXIDE REDUCTASE"/>
    <property type="match status" value="1"/>
</dbReference>
<dbReference type="InterPro" id="IPR006963">
    <property type="entry name" value="Mopterin_OxRdtase_4Fe-4S_dom"/>
</dbReference>